<dbReference type="Pfam" id="PF22675">
    <property type="entry name" value="KH-I_KHDC4-BBP"/>
    <property type="match status" value="1"/>
</dbReference>
<keyword evidence="5" id="KW-1185">Reference proteome</keyword>
<dbReference type="eggNOG" id="KOG1588">
    <property type="taxonomic scope" value="Eukaryota"/>
</dbReference>
<dbReference type="Gene3D" id="3.30.1370.10">
    <property type="entry name" value="K Homology domain, type 1"/>
    <property type="match status" value="1"/>
</dbReference>
<feature type="compositionally biased region" description="Basic and acidic residues" evidence="2">
    <location>
        <begin position="312"/>
        <end position="321"/>
    </location>
</feature>
<organism evidence="4">
    <name type="scientific">Amphimedon queenslandica</name>
    <name type="common">Sponge</name>
    <dbReference type="NCBI Taxonomy" id="400682"/>
    <lineage>
        <taxon>Eukaryota</taxon>
        <taxon>Metazoa</taxon>
        <taxon>Porifera</taxon>
        <taxon>Demospongiae</taxon>
        <taxon>Heteroscleromorpha</taxon>
        <taxon>Haplosclerida</taxon>
        <taxon>Niphatidae</taxon>
        <taxon>Amphimedon</taxon>
    </lineage>
</organism>
<dbReference type="InParanoid" id="A0A1X7VNH3"/>
<dbReference type="EnsemblMetazoa" id="XM_003383448.3">
    <property type="protein sequence ID" value="XP_003383496.1"/>
    <property type="gene ID" value="LOC100635598"/>
</dbReference>
<evidence type="ECO:0000313" key="5">
    <source>
        <dbReference type="Proteomes" id="UP000007879"/>
    </source>
</evidence>
<dbReference type="InterPro" id="IPR045071">
    <property type="entry name" value="BBP-like"/>
</dbReference>
<dbReference type="KEGG" id="aqu:100635598"/>
<dbReference type="FunCoup" id="A0A1X7VNH3">
    <property type="interactions" value="845"/>
</dbReference>
<proteinExistence type="predicted"/>
<evidence type="ECO:0000259" key="3">
    <source>
        <dbReference type="SMART" id="SM00322"/>
    </source>
</evidence>
<dbReference type="EnsemblMetazoa" id="XM_020006341.1">
    <property type="protein sequence ID" value="XP_019861900.1"/>
    <property type="gene ID" value="LOC100635598"/>
</dbReference>
<sequence>MASDNENIHVDVEAFSEPNQQMSVGRNILEELKAEKNALDPSFCHCIRLLEAEINRLADRNDPDKSLKEKIYIPIEDQKNYNLVGRLLGPKGLTLKRIQAETDTKISILGRGSIKDKSKEEEYRNSGKEMYAHLTDELHVLIESIPPNAVQKLAAGIAEVRKMLIPPEPGQPDFPPSKYDMSSSPYGISRGGPGYRWESMFRPPPPHRFGGRGRPRGMRGRPMKDERRASGGPSHPPPAGEGAPSWRDETPSNDQWRDGTISTDYNHGVMSGTGSAPPGPGGGYSNDVKPFSAPPPQAANHEGFFSDFADTSDSRNGHEWKAGYPSASTRRDYRYHPYDNAQAPPTEGGFY</sequence>
<dbReference type="GO" id="GO:0005634">
    <property type="term" value="C:nucleus"/>
    <property type="evidence" value="ECO:0007669"/>
    <property type="project" value="TreeGrafter"/>
</dbReference>
<reference evidence="5" key="1">
    <citation type="journal article" date="2010" name="Nature">
        <title>The Amphimedon queenslandica genome and the evolution of animal complexity.</title>
        <authorList>
            <person name="Srivastava M."/>
            <person name="Simakov O."/>
            <person name="Chapman J."/>
            <person name="Fahey B."/>
            <person name="Gauthier M.E."/>
            <person name="Mitros T."/>
            <person name="Richards G.S."/>
            <person name="Conaco C."/>
            <person name="Dacre M."/>
            <person name="Hellsten U."/>
            <person name="Larroux C."/>
            <person name="Putnam N.H."/>
            <person name="Stanke M."/>
            <person name="Adamska M."/>
            <person name="Darling A."/>
            <person name="Degnan S.M."/>
            <person name="Oakley T.H."/>
            <person name="Plachetzki D.C."/>
            <person name="Zhai Y."/>
            <person name="Adamski M."/>
            <person name="Calcino A."/>
            <person name="Cummins S.F."/>
            <person name="Goodstein D.M."/>
            <person name="Harris C."/>
            <person name="Jackson D.J."/>
            <person name="Leys S.P."/>
            <person name="Shu S."/>
            <person name="Woodcroft B.J."/>
            <person name="Vervoort M."/>
            <person name="Kosik K.S."/>
            <person name="Manning G."/>
            <person name="Degnan B.M."/>
            <person name="Rokhsar D.S."/>
        </authorList>
    </citation>
    <scope>NUCLEOTIDE SEQUENCE [LARGE SCALE GENOMIC DNA]</scope>
</reference>
<dbReference type="SMART" id="SM00322">
    <property type="entry name" value="KH"/>
    <property type="match status" value="1"/>
</dbReference>
<gene>
    <name evidence="4" type="primary">100635598</name>
</gene>
<reference evidence="4" key="2">
    <citation type="submission" date="2017-05" db="UniProtKB">
        <authorList>
            <consortium name="EnsemblMetazoa"/>
        </authorList>
    </citation>
    <scope>IDENTIFICATION</scope>
</reference>
<feature type="region of interest" description="Disordered" evidence="2">
    <location>
        <begin position="166"/>
        <end position="351"/>
    </location>
</feature>
<evidence type="ECO:0000313" key="4">
    <source>
        <dbReference type="EnsemblMetazoa" id="Aqu2.1.41390_001"/>
    </source>
</evidence>
<dbReference type="InterPro" id="IPR055256">
    <property type="entry name" value="KH_1_KHDC4/BBP-like"/>
</dbReference>
<dbReference type="InterPro" id="IPR004087">
    <property type="entry name" value="KH_dom"/>
</dbReference>
<dbReference type="GO" id="GO:0000381">
    <property type="term" value="P:regulation of alternative mRNA splicing, via spliceosome"/>
    <property type="evidence" value="ECO:0007669"/>
    <property type="project" value="TreeGrafter"/>
</dbReference>
<dbReference type="PANTHER" id="PTHR11208:SF42">
    <property type="entry name" value="QUAKING RELATED 54B, ISOFORM E"/>
    <property type="match status" value="1"/>
</dbReference>
<dbReference type="Proteomes" id="UP000007879">
    <property type="component" value="Unassembled WGS sequence"/>
</dbReference>
<accession>A0A1X7VNH3</accession>
<dbReference type="InterPro" id="IPR036612">
    <property type="entry name" value="KH_dom_type_1_sf"/>
</dbReference>
<dbReference type="GO" id="GO:0003729">
    <property type="term" value="F:mRNA binding"/>
    <property type="evidence" value="ECO:0007669"/>
    <property type="project" value="TreeGrafter"/>
</dbReference>
<dbReference type="STRING" id="400682.A0A1X7VNH3"/>
<dbReference type="SUPFAM" id="SSF54791">
    <property type="entry name" value="Eukaryotic type KH-domain (KH-domain type I)"/>
    <property type="match status" value="1"/>
</dbReference>
<protein>
    <recommendedName>
        <fullName evidence="3">K Homology domain-containing protein</fullName>
    </recommendedName>
</protein>
<dbReference type="OrthoDB" id="6777263at2759"/>
<dbReference type="EnsemblMetazoa" id="Aqu2.1.41390_001">
    <property type="protein sequence ID" value="Aqu2.1.41390_001"/>
    <property type="gene ID" value="Aqu2.1.41390"/>
</dbReference>
<keyword evidence="1" id="KW-0694">RNA-binding</keyword>
<feature type="compositionally biased region" description="Pro residues" evidence="2">
    <location>
        <begin position="166"/>
        <end position="175"/>
    </location>
</feature>
<feature type="domain" description="K Homology" evidence="3">
    <location>
        <begin position="65"/>
        <end position="162"/>
    </location>
</feature>
<dbReference type="CDD" id="cd22384">
    <property type="entry name" value="KH-I_KHDRBS"/>
    <property type="match status" value="1"/>
</dbReference>
<feature type="compositionally biased region" description="Basic residues" evidence="2">
    <location>
        <begin position="209"/>
        <end position="221"/>
    </location>
</feature>
<evidence type="ECO:0000256" key="2">
    <source>
        <dbReference type="SAM" id="MobiDB-lite"/>
    </source>
</evidence>
<dbReference type="PANTHER" id="PTHR11208">
    <property type="entry name" value="RNA-BINDING PROTEIN RELATED"/>
    <property type="match status" value="1"/>
</dbReference>
<name>A0A1X7VNH3_AMPQE</name>
<evidence type="ECO:0000256" key="1">
    <source>
        <dbReference type="ARBA" id="ARBA00022884"/>
    </source>
</evidence>
<dbReference type="AlphaFoldDB" id="A0A1X7VNH3"/>